<dbReference type="Proteomes" id="UP001230005">
    <property type="component" value="Unassembled WGS sequence"/>
</dbReference>
<dbReference type="RefSeq" id="WP_307331156.1">
    <property type="nucleotide sequence ID" value="NZ_JAUSUG010000028.1"/>
</dbReference>
<gene>
    <name evidence="1" type="ORF">J2S74_004896</name>
</gene>
<evidence type="ECO:0000313" key="1">
    <source>
        <dbReference type="EMBL" id="MDQ0257438.1"/>
    </source>
</evidence>
<organism evidence="1 2">
    <name type="scientific">Evansella vedderi</name>
    <dbReference type="NCBI Taxonomy" id="38282"/>
    <lineage>
        <taxon>Bacteria</taxon>
        <taxon>Bacillati</taxon>
        <taxon>Bacillota</taxon>
        <taxon>Bacilli</taxon>
        <taxon>Bacillales</taxon>
        <taxon>Bacillaceae</taxon>
        <taxon>Evansella</taxon>
    </lineage>
</organism>
<proteinExistence type="predicted"/>
<accession>A0ABU0A427</accession>
<sequence length="56" mass="6712">MNDNEKRYNSAAVTTADWYQREKHVISLRSPHRPHHFNTIDIAFRQTKFPEQCDPN</sequence>
<keyword evidence="2" id="KW-1185">Reference proteome</keyword>
<reference evidence="1 2" key="1">
    <citation type="submission" date="2023-07" db="EMBL/GenBank/DDBJ databases">
        <title>Genomic Encyclopedia of Type Strains, Phase IV (KMG-IV): sequencing the most valuable type-strain genomes for metagenomic binning, comparative biology and taxonomic classification.</title>
        <authorList>
            <person name="Goeker M."/>
        </authorList>
    </citation>
    <scope>NUCLEOTIDE SEQUENCE [LARGE SCALE GENOMIC DNA]</scope>
    <source>
        <strain evidence="1 2">DSM 9768</strain>
    </source>
</reference>
<evidence type="ECO:0000313" key="2">
    <source>
        <dbReference type="Proteomes" id="UP001230005"/>
    </source>
</evidence>
<dbReference type="EMBL" id="JAUSUG010000028">
    <property type="protein sequence ID" value="MDQ0257438.1"/>
    <property type="molecule type" value="Genomic_DNA"/>
</dbReference>
<name>A0ABU0A427_9BACI</name>
<protein>
    <submittedName>
        <fullName evidence="1">Uncharacterized protein</fullName>
    </submittedName>
</protein>
<comment type="caution">
    <text evidence="1">The sequence shown here is derived from an EMBL/GenBank/DDBJ whole genome shotgun (WGS) entry which is preliminary data.</text>
</comment>